<evidence type="ECO:0000313" key="2">
    <source>
        <dbReference type="Proteomes" id="UP000722485"/>
    </source>
</evidence>
<protein>
    <submittedName>
        <fullName evidence="1">Uncharacterized protein</fullName>
    </submittedName>
</protein>
<gene>
    <name evidence="1" type="ORF">G7Z17_g11948</name>
</gene>
<dbReference type="EMBL" id="JAANBB010000491">
    <property type="protein sequence ID" value="KAF7541538.1"/>
    <property type="molecule type" value="Genomic_DNA"/>
</dbReference>
<comment type="caution">
    <text evidence="1">The sequence shown here is derived from an EMBL/GenBank/DDBJ whole genome shotgun (WGS) entry which is preliminary data.</text>
</comment>
<name>A0A9P5LB44_9HYPO</name>
<accession>A0A9P5LB44</accession>
<reference evidence="1" key="1">
    <citation type="submission" date="2020-03" db="EMBL/GenBank/DDBJ databases">
        <title>Draft Genome Sequence of Cylindrodendrum hubeiense.</title>
        <authorList>
            <person name="Buettner E."/>
            <person name="Kellner H."/>
        </authorList>
    </citation>
    <scope>NUCLEOTIDE SEQUENCE</scope>
    <source>
        <strain evidence="1">IHI 201604</strain>
    </source>
</reference>
<dbReference type="AlphaFoldDB" id="A0A9P5LB44"/>
<evidence type="ECO:0000313" key="1">
    <source>
        <dbReference type="EMBL" id="KAF7541538.1"/>
    </source>
</evidence>
<keyword evidence="2" id="KW-1185">Reference proteome</keyword>
<sequence>MATTLANSLTARLAVKAAPPARLLRSAAASRAWRPPEVRMDSLKASAARLAFQQDWPGRMHHGSGAASGAGAARTLLAMMAMVARVNFMSESR</sequence>
<organism evidence="1 2">
    <name type="scientific">Cylindrodendrum hubeiense</name>
    <dbReference type="NCBI Taxonomy" id="595255"/>
    <lineage>
        <taxon>Eukaryota</taxon>
        <taxon>Fungi</taxon>
        <taxon>Dikarya</taxon>
        <taxon>Ascomycota</taxon>
        <taxon>Pezizomycotina</taxon>
        <taxon>Sordariomycetes</taxon>
        <taxon>Hypocreomycetidae</taxon>
        <taxon>Hypocreales</taxon>
        <taxon>Nectriaceae</taxon>
        <taxon>Cylindrodendrum</taxon>
    </lineage>
</organism>
<dbReference type="Proteomes" id="UP000722485">
    <property type="component" value="Unassembled WGS sequence"/>
</dbReference>
<proteinExistence type="predicted"/>